<evidence type="ECO:0000313" key="13">
    <source>
        <dbReference type="Proteomes" id="UP000003530"/>
    </source>
</evidence>
<comment type="caution">
    <text evidence="12">The sequence shown here is derived from an EMBL/GenBank/DDBJ whole genome shotgun (WGS) entry which is preliminary data.</text>
</comment>
<organism evidence="12 13">
    <name type="scientific">Streptococcus sanguinis SK150</name>
    <dbReference type="NCBI Taxonomy" id="888811"/>
    <lineage>
        <taxon>Bacteria</taxon>
        <taxon>Bacillati</taxon>
        <taxon>Bacillota</taxon>
        <taxon>Bacilli</taxon>
        <taxon>Lactobacillales</taxon>
        <taxon>Streptococcaceae</taxon>
        <taxon>Streptococcus</taxon>
    </lineage>
</organism>
<dbReference type="Proteomes" id="UP000003530">
    <property type="component" value="Unassembled WGS sequence"/>
</dbReference>
<dbReference type="EC" id="1.3.1.12" evidence="3"/>
<dbReference type="InterPro" id="IPR036291">
    <property type="entry name" value="NAD(P)-bd_dom_sf"/>
</dbReference>
<evidence type="ECO:0000256" key="1">
    <source>
        <dbReference type="ARBA" id="ARBA00005067"/>
    </source>
</evidence>
<evidence type="ECO:0000256" key="6">
    <source>
        <dbReference type="ARBA" id="ARBA00022605"/>
    </source>
</evidence>
<dbReference type="GO" id="GO:0070403">
    <property type="term" value="F:NAD+ binding"/>
    <property type="evidence" value="ECO:0007669"/>
    <property type="project" value="InterPro"/>
</dbReference>
<sequence length="379" mass="42337">MSRTFKSKEKGMERKIVYIAGLGLIGASLALGIRRAHPEIEILGYNRSEESRRVALERGMVDRVTDDFAAFAPLADVIILAVPIKQTIAFIKNLAELDLKENVIISDAGSTKAEIVAAAEKYLQNKPVRFVGAHPMAGSHKTGAKAAHVTLFENAYYIFTPSSLTKPGTLEEMKDLLSGLHARFIQVDAAEHDRVTSQISHFPHILASSLMEQAAAYSQEHELTQSFAAGGFRDMTRIAESEPGMWTSILLTNPQAILERLEDFKDQLDKVAAAIEAKDETAIWEFFDRGRQSRKQMEIHKRAGVDSFYDLFIEVPDEEDAILGILELLRGISVVNIRINEENREDINGILQITFKNHQDLEKSAKIVRENTDYLVSVD</sequence>
<dbReference type="EMBL" id="AEXY01000009">
    <property type="protein sequence ID" value="EGD36847.1"/>
    <property type="molecule type" value="Genomic_DNA"/>
</dbReference>
<dbReference type="InterPro" id="IPR008927">
    <property type="entry name" value="6-PGluconate_DH-like_C_sf"/>
</dbReference>
<dbReference type="InterPro" id="IPR046826">
    <property type="entry name" value="PDH_N"/>
</dbReference>
<dbReference type="GO" id="GO:0008977">
    <property type="term" value="F:prephenate dehydrogenase (NAD+) activity"/>
    <property type="evidence" value="ECO:0007669"/>
    <property type="project" value="UniProtKB-EC"/>
</dbReference>
<protein>
    <recommendedName>
        <fullName evidence="4">Prephenate dehydrogenase</fullName>
        <ecNumber evidence="3">1.3.1.12</ecNumber>
    </recommendedName>
</protein>
<dbReference type="Pfam" id="PF02153">
    <property type="entry name" value="PDH_N"/>
    <property type="match status" value="1"/>
</dbReference>
<evidence type="ECO:0000256" key="8">
    <source>
        <dbReference type="ARBA" id="ARBA00023027"/>
    </source>
</evidence>
<keyword evidence="9" id="KW-0057">Aromatic amino acid biosynthesis</keyword>
<dbReference type="PANTHER" id="PTHR21363:SF0">
    <property type="entry name" value="PREPHENATE DEHYDROGENASE [NADP(+)]"/>
    <property type="match status" value="1"/>
</dbReference>
<dbReference type="FunFam" id="3.40.50.720:FF:000208">
    <property type="entry name" value="Prephenate dehydrogenase"/>
    <property type="match status" value="1"/>
</dbReference>
<evidence type="ECO:0000256" key="10">
    <source>
        <dbReference type="ARBA" id="ARBA00049260"/>
    </source>
</evidence>
<evidence type="ECO:0000259" key="11">
    <source>
        <dbReference type="PROSITE" id="PS51176"/>
    </source>
</evidence>
<dbReference type="InterPro" id="IPR046825">
    <property type="entry name" value="PDH_C"/>
</dbReference>
<evidence type="ECO:0000256" key="2">
    <source>
        <dbReference type="ARBA" id="ARBA00007964"/>
    </source>
</evidence>
<keyword evidence="6" id="KW-0028">Amino-acid biosynthesis</keyword>
<comment type="catalytic activity">
    <reaction evidence="10">
        <text>prephenate + NAD(+) = 3-(4-hydroxyphenyl)pyruvate + CO2 + NADH</text>
        <dbReference type="Rhea" id="RHEA:13869"/>
        <dbReference type="ChEBI" id="CHEBI:16526"/>
        <dbReference type="ChEBI" id="CHEBI:29934"/>
        <dbReference type="ChEBI" id="CHEBI:36242"/>
        <dbReference type="ChEBI" id="CHEBI:57540"/>
        <dbReference type="ChEBI" id="CHEBI:57945"/>
        <dbReference type="EC" id="1.3.1.12"/>
    </reaction>
</comment>
<accession>F0ILN1</accession>
<dbReference type="PATRIC" id="fig|888811.3.peg.1019"/>
<keyword evidence="8" id="KW-0520">NAD</keyword>
<dbReference type="PROSITE" id="PS51176">
    <property type="entry name" value="PDH_ADH"/>
    <property type="match status" value="1"/>
</dbReference>
<dbReference type="GO" id="GO:0006571">
    <property type="term" value="P:tyrosine biosynthetic process"/>
    <property type="evidence" value="ECO:0007669"/>
    <property type="project" value="UniProtKB-KW"/>
</dbReference>
<keyword evidence="7 12" id="KW-0560">Oxidoreductase</keyword>
<dbReference type="SUPFAM" id="SSF51735">
    <property type="entry name" value="NAD(P)-binding Rossmann-fold domains"/>
    <property type="match status" value="1"/>
</dbReference>
<evidence type="ECO:0000256" key="9">
    <source>
        <dbReference type="ARBA" id="ARBA00023141"/>
    </source>
</evidence>
<proteinExistence type="inferred from homology"/>
<evidence type="ECO:0000313" key="12">
    <source>
        <dbReference type="EMBL" id="EGD36847.1"/>
    </source>
</evidence>
<dbReference type="FunFam" id="1.10.3660.10:FF:000003">
    <property type="entry name" value="Prephenate dehydrogenase"/>
    <property type="match status" value="1"/>
</dbReference>
<dbReference type="HOGENOM" id="CLU_055968_2_1_9"/>
<evidence type="ECO:0000256" key="4">
    <source>
        <dbReference type="ARBA" id="ARBA00016891"/>
    </source>
</evidence>
<comment type="similarity">
    <text evidence="2">Belongs to the prephenate/arogenate dehydrogenase family.</text>
</comment>
<keyword evidence="5" id="KW-0827">Tyrosine biosynthesis</keyword>
<dbReference type="Pfam" id="PF20463">
    <property type="entry name" value="PDH_C"/>
    <property type="match status" value="1"/>
</dbReference>
<dbReference type="GO" id="GO:0004665">
    <property type="term" value="F:prephenate dehydrogenase (NADP+) activity"/>
    <property type="evidence" value="ECO:0007669"/>
    <property type="project" value="InterPro"/>
</dbReference>
<evidence type="ECO:0000256" key="5">
    <source>
        <dbReference type="ARBA" id="ARBA00022498"/>
    </source>
</evidence>
<evidence type="ECO:0000256" key="3">
    <source>
        <dbReference type="ARBA" id="ARBA00012068"/>
    </source>
</evidence>
<dbReference type="Gene3D" id="1.10.3660.10">
    <property type="entry name" value="6-phosphogluconate dehydrogenase C-terminal like domain"/>
    <property type="match status" value="1"/>
</dbReference>
<reference evidence="12 13" key="1">
    <citation type="submission" date="2011-02" db="EMBL/GenBank/DDBJ databases">
        <authorList>
            <person name="Muzny D."/>
            <person name="Qin X."/>
            <person name="Deng J."/>
            <person name="Jiang H."/>
            <person name="Liu Y."/>
            <person name="Qu J."/>
            <person name="Song X.-Z."/>
            <person name="Zhang L."/>
            <person name="Thornton R."/>
            <person name="Coyle M."/>
            <person name="Francisco L."/>
            <person name="Jackson L."/>
            <person name="Javaid M."/>
            <person name="Korchina V."/>
            <person name="Kovar C."/>
            <person name="Mata R."/>
            <person name="Mathew T."/>
            <person name="Ngo R."/>
            <person name="Nguyen L."/>
            <person name="Nguyen N."/>
            <person name="Okwuonu G."/>
            <person name="Ongeri F."/>
            <person name="Pham C."/>
            <person name="Simmons D."/>
            <person name="Wilczek-Boney K."/>
            <person name="Hale W."/>
            <person name="Jakkamsetti A."/>
            <person name="Pham P."/>
            <person name="Ruth R."/>
            <person name="San Lucas F."/>
            <person name="Warren J."/>
            <person name="Zhang J."/>
            <person name="Zhao Z."/>
            <person name="Zhou C."/>
            <person name="Zhu D."/>
            <person name="Lee S."/>
            <person name="Bess C."/>
            <person name="Blankenburg K."/>
            <person name="Forbes L."/>
            <person name="Fu Q."/>
            <person name="Gubbala S."/>
            <person name="Hirani K."/>
            <person name="Jayaseelan J.C."/>
            <person name="Lara F."/>
            <person name="Munidasa M."/>
            <person name="Palculict T."/>
            <person name="Patil S."/>
            <person name="Pu L.-L."/>
            <person name="Saada N."/>
            <person name="Tang L."/>
            <person name="Weissenberger G."/>
            <person name="Zhu Y."/>
            <person name="Hemphill L."/>
            <person name="Shang Y."/>
            <person name="Youmans B."/>
            <person name="Ayvaz T."/>
            <person name="Ross M."/>
            <person name="Santibanez J."/>
            <person name="Aqrawi P."/>
            <person name="Gross S."/>
            <person name="Joshi V."/>
            <person name="Fowler G."/>
            <person name="Nazareth L."/>
            <person name="Reid J."/>
            <person name="Worley K."/>
            <person name="Petrosino J."/>
            <person name="Highlander S."/>
            <person name="Gibbs R."/>
        </authorList>
    </citation>
    <scope>NUCLEOTIDE SEQUENCE [LARGE SCALE GENOMIC DNA]</scope>
    <source>
        <strain evidence="12 13">SK150</strain>
    </source>
</reference>
<dbReference type="InterPro" id="IPR050812">
    <property type="entry name" value="Preph/Arog_dehydrog"/>
</dbReference>
<dbReference type="PANTHER" id="PTHR21363">
    <property type="entry name" value="PREPHENATE DEHYDROGENASE"/>
    <property type="match status" value="1"/>
</dbReference>
<feature type="domain" description="Prephenate/arogenate dehydrogenase" evidence="11">
    <location>
        <begin position="14"/>
        <end position="305"/>
    </location>
</feature>
<dbReference type="NCBIfam" id="NF005107">
    <property type="entry name" value="PRK06545.1-5"/>
    <property type="match status" value="1"/>
</dbReference>
<dbReference type="Gene3D" id="3.40.50.720">
    <property type="entry name" value="NAD(P)-binding Rossmann-like Domain"/>
    <property type="match status" value="1"/>
</dbReference>
<dbReference type="AlphaFoldDB" id="F0ILN1"/>
<dbReference type="NCBIfam" id="NF005105">
    <property type="entry name" value="PRK06545.1-3"/>
    <property type="match status" value="1"/>
</dbReference>
<gene>
    <name evidence="12" type="primary">tyrA</name>
    <name evidence="12" type="ORF">HMPREF9383_1033</name>
</gene>
<comment type="pathway">
    <text evidence="1">Amino-acid biosynthesis; L-tyrosine biosynthesis; (4-hydroxyphenyl)pyruvate from prephenate (NAD(+) route): step 1/1.</text>
</comment>
<name>F0ILN1_STRSA</name>
<evidence type="ECO:0000256" key="7">
    <source>
        <dbReference type="ARBA" id="ARBA00023002"/>
    </source>
</evidence>
<dbReference type="SUPFAM" id="SSF48179">
    <property type="entry name" value="6-phosphogluconate dehydrogenase C-terminal domain-like"/>
    <property type="match status" value="1"/>
</dbReference>
<dbReference type="InterPro" id="IPR003099">
    <property type="entry name" value="Prephen_DH"/>
</dbReference>